<reference evidence="2 3" key="1">
    <citation type="submission" date="2016-10" db="EMBL/GenBank/DDBJ databases">
        <authorList>
            <person name="de Groot N.N."/>
        </authorList>
    </citation>
    <scope>NUCLEOTIDE SEQUENCE [LARGE SCALE GENOMIC DNA]</scope>
    <source>
        <strain evidence="2 3">SLAS-1</strain>
    </source>
</reference>
<feature type="region of interest" description="Disordered" evidence="1">
    <location>
        <begin position="255"/>
        <end position="277"/>
    </location>
</feature>
<dbReference type="STRING" id="321763.SAMN04488692_11749"/>
<feature type="compositionally biased region" description="Basic and acidic residues" evidence="1">
    <location>
        <begin position="261"/>
        <end position="277"/>
    </location>
</feature>
<evidence type="ECO:0000313" key="2">
    <source>
        <dbReference type="EMBL" id="SDM12559.1"/>
    </source>
</evidence>
<organism evidence="2 3">
    <name type="scientific">Halarsenatibacter silvermanii</name>
    <dbReference type="NCBI Taxonomy" id="321763"/>
    <lineage>
        <taxon>Bacteria</taxon>
        <taxon>Bacillati</taxon>
        <taxon>Bacillota</taxon>
        <taxon>Clostridia</taxon>
        <taxon>Halanaerobiales</taxon>
        <taxon>Halarsenatibacteraceae</taxon>
        <taxon>Halarsenatibacter</taxon>
    </lineage>
</organism>
<evidence type="ECO:0000313" key="3">
    <source>
        <dbReference type="Proteomes" id="UP000199476"/>
    </source>
</evidence>
<dbReference type="EMBL" id="FNGO01000017">
    <property type="protein sequence ID" value="SDM12559.1"/>
    <property type="molecule type" value="Genomic_DNA"/>
</dbReference>
<accession>A0A1G9QNH6</accession>
<gene>
    <name evidence="2" type="ORF">SAMN04488692_11749</name>
</gene>
<dbReference type="Proteomes" id="UP000199476">
    <property type="component" value="Unassembled WGS sequence"/>
</dbReference>
<dbReference type="AlphaFoldDB" id="A0A1G9QNH6"/>
<name>A0A1G9QNH6_9FIRM</name>
<sequence>MLNVLQTKVFRFCTCTLMIILLILPGFSADRLQAADPAEEAIPSEWQEISRSLAENNTRYEVTEAIISGLDELMRREDRNRIMLYLSLLEEFQRRAENEPENFEPERNLPDLLTLLADFSQHYNPDEKNENDFRPAAEKEPADQDIYSRLEELSSGNITADFNIAELYLDLKKEKYREKSKIFRRLEVRQEDEAARAFFELAEALTVYLGDEQDGEEIQDENISALFGSILQEEIRDDVSSREIKDTMKELLGTAEDFAEPDSKTEDDIKRLREKIR</sequence>
<evidence type="ECO:0000256" key="1">
    <source>
        <dbReference type="SAM" id="MobiDB-lite"/>
    </source>
</evidence>
<keyword evidence="3" id="KW-1185">Reference proteome</keyword>
<proteinExistence type="predicted"/>
<protein>
    <submittedName>
        <fullName evidence="2">Uncharacterized protein</fullName>
    </submittedName>
</protein>